<keyword evidence="1" id="KW-0175">Coiled coil</keyword>
<dbReference type="KEGG" id="mauu:NCTC10437_04092"/>
<organism evidence="2 3">
    <name type="scientific">Mycolicibacterium aurum</name>
    <name type="common">Mycobacterium aurum</name>
    <dbReference type="NCBI Taxonomy" id="1791"/>
    <lineage>
        <taxon>Bacteria</taxon>
        <taxon>Bacillati</taxon>
        <taxon>Actinomycetota</taxon>
        <taxon>Actinomycetes</taxon>
        <taxon>Mycobacteriales</taxon>
        <taxon>Mycobacteriaceae</taxon>
        <taxon>Mycolicibacterium</taxon>
    </lineage>
</organism>
<evidence type="ECO:0000256" key="1">
    <source>
        <dbReference type="SAM" id="Coils"/>
    </source>
</evidence>
<protein>
    <submittedName>
        <fullName evidence="2">Uncharacterized protein</fullName>
    </submittedName>
</protein>
<gene>
    <name evidence="2" type="ORF">NCTC10437_04092</name>
</gene>
<reference evidence="2 3" key="1">
    <citation type="submission" date="2018-12" db="EMBL/GenBank/DDBJ databases">
        <authorList>
            <consortium name="Pathogen Informatics"/>
        </authorList>
    </citation>
    <scope>NUCLEOTIDE SEQUENCE [LARGE SCALE GENOMIC DNA]</scope>
    <source>
        <strain evidence="2 3">NCTC10437</strain>
    </source>
</reference>
<name>A0A448IXE5_MYCAU</name>
<accession>A0A448IXE5</accession>
<feature type="coiled-coil region" evidence="1">
    <location>
        <begin position="68"/>
        <end position="95"/>
    </location>
</feature>
<dbReference type="Proteomes" id="UP000279306">
    <property type="component" value="Chromosome"/>
</dbReference>
<evidence type="ECO:0000313" key="3">
    <source>
        <dbReference type="Proteomes" id="UP000279306"/>
    </source>
</evidence>
<dbReference type="EMBL" id="LR134356">
    <property type="protein sequence ID" value="VEG57085.1"/>
    <property type="molecule type" value="Genomic_DNA"/>
</dbReference>
<keyword evidence="3" id="KW-1185">Reference proteome</keyword>
<evidence type="ECO:0000313" key="2">
    <source>
        <dbReference type="EMBL" id="VEG57085.1"/>
    </source>
</evidence>
<dbReference type="AlphaFoldDB" id="A0A448IXE5"/>
<dbReference type="RefSeq" id="WP_126316621.1">
    <property type="nucleotide sequence ID" value="NZ_CVQQ01000029.1"/>
</dbReference>
<proteinExistence type="predicted"/>
<sequence length="138" mass="15775">MFRGETPWRDNPTDRQRVICERYAQVIKQETSKVVDPEIIRAVRYVLLRQSGHAIFDSPDELAILTAHAKCNRKRDRLLKLLQDIEDELKRATDNDGLEALILPELRARAKGLGVLDYQEMRKPALIGAIRRASDLGA</sequence>